<protein>
    <submittedName>
        <fullName evidence="2">Unannotated protein</fullName>
    </submittedName>
</protein>
<dbReference type="AlphaFoldDB" id="A0A6J6JDK5"/>
<sequence>MPQQIQHQANGDEGRHDSQDLVDRVCPLEFAERAIERGGLLGECHFPGEANGNTDDRVERTHPEAQAKNQKNLEREARFTHELVLRKGGVTGCRSAG</sequence>
<organism evidence="2">
    <name type="scientific">freshwater metagenome</name>
    <dbReference type="NCBI Taxonomy" id="449393"/>
    <lineage>
        <taxon>unclassified sequences</taxon>
        <taxon>metagenomes</taxon>
        <taxon>ecological metagenomes</taxon>
    </lineage>
</organism>
<evidence type="ECO:0000313" key="2">
    <source>
        <dbReference type="EMBL" id="CAB4635152.1"/>
    </source>
</evidence>
<feature type="compositionally biased region" description="Basic and acidic residues" evidence="1">
    <location>
        <begin position="54"/>
        <end position="71"/>
    </location>
</feature>
<gene>
    <name evidence="2" type="ORF">UFOPK2158_00133</name>
</gene>
<reference evidence="2" key="1">
    <citation type="submission" date="2020-05" db="EMBL/GenBank/DDBJ databases">
        <authorList>
            <person name="Chiriac C."/>
            <person name="Salcher M."/>
            <person name="Ghai R."/>
            <person name="Kavagutti S V."/>
        </authorList>
    </citation>
    <scope>NUCLEOTIDE SEQUENCE</scope>
</reference>
<accession>A0A6J6JDK5</accession>
<feature type="compositionally biased region" description="Basic and acidic residues" evidence="1">
    <location>
        <begin position="10"/>
        <end position="20"/>
    </location>
</feature>
<proteinExistence type="predicted"/>
<evidence type="ECO:0000256" key="1">
    <source>
        <dbReference type="SAM" id="MobiDB-lite"/>
    </source>
</evidence>
<name>A0A6J6JDK5_9ZZZZ</name>
<feature type="region of interest" description="Disordered" evidence="1">
    <location>
        <begin position="47"/>
        <end position="71"/>
    </location>
</feature>
<feature type="region of interest" description="Disordered" evidence="1">
    <location>
        <begin position="1"/>
        <end position="20"/>
    </location>
</feature>
<dbReference type="EMBL" id="CAEZVY010000008">
    <property type="protein sequence ID" value="CAB4635152.1"/>
    <property type="molecule type" value="Genomic_DNA"/>
</dbReference>